<evidence type="ECO:0000256" key="8">
    <source>
        <dbReference type="ARBA" id="ARBA00023289"/>
    </source>
</evidence>
<dbReference type="FunFam" id="3.40.50.300:FF:000475">
    <property type="entry name" value="GTP-binding protein Rhes"/>
    <property type="match status" value="1"/>
</dbReference>
<dbReference type="PROSITE" id="PS51419">
    <property type="entry name" value="RAB"/>
    <property type="match status" value="1"/>
</dbReference>
<feature type="region of interest" description="Disordered" evidence="10">
    <location>
        <begin position="258"/>
        <end position="297"/>
    </location>
</feature>
<feature type="compositionally biased region" description="Polar residues" evidence="10">
    <location>
        <begin position="261"/>
        <end position="273"/>
    </location>
</feature>
<evidence type="ECO:0000256" key="9">
    <source>
        <dbReference type="ARBA" id="ARBA00038061"/>
    </source>
</evidence>
<comment type="subcellular location">
    <subcellularLocation>
        <location evidence="1">Cell membrane</location>
        <topology evidence="1">Lipid-anchor</topology>
    </subcellularLocation>
</comment>
<keyword evidence="3" id="KW-0488">Methylation</keyword>
<accession>A0A914W703</accession>
<evidence type="ECO:0000256" key="6">
    <source>
        <dbReference type="ARBA" id="ARBA00023136"/>
    </source>
</evidence>
<dbReference type="Gene3D" id="3.40.50.300">
    <property type="entry name" value="P-loop containing nucleotide triphosphate hydrolases"/>
    <property type="match status" value="1"/>
</dbReference>
<dbReference type="PANTHER" id="PTHR46149">
    <property type="entry name" value="MIP08469P"/>
    <property type="match status" value="1"/>
</dbReference>
<dbReference type="PROSITE" id="PS51421">
    <property type="entry name" value="RAS"/>
    <property type="match status" value="1"/>
</dbReference>
<keyword evidence="2" id="KW-1003">Cell membrane</keyword>
<feature type="compositionally biased region" description="Acidic residues" evidence="10">
    <location>
        <begin position="287"/>
        <end position="297"/>
    </location>
</feature>
<keyword evidence="7" id="KW-0449">Lipoprotein</keyword>
<dbReference type="SMART" id="SM00175">
    <property type="entry name" value="RAB"/>
    <property type="match status" value="1"/>
</dbReference>
<dbReference type="GO" id="GO:0005525">
    <property type="term" value="F:GTP binding"/>
    <property type="evidence" value="ECO:0007669"/>
    <property type="project" value="UniProtKB-KW"/>
</dbReference>
<evidence type="ECO:0000256" key="3">
    <source>
        <dbReference type="ARBA" id="ARBA00022481"/>
    </source>
</evidence>
<evidence type="ECO:0000256" key="1">
    <source>
        <dbReference type="ARBA" id="ARBA00004193"/>
    </source>
</evidence>
<dbReference type="InterPro" id="IPR027417">
    <property type="entry name" value="P-loop_NTPase"/>
</dbReference>
<proteinExistence type="inferred from homology"/>
<feature type="region of interest" description="Disordered" evidence="10">
    <location>
        <begin position="220"/>
        <end position="242"/>
    </location>
</feature>
<dbReference type="GO" id="GO:0003924">
    <property type="term" value="F:GTPase activity"/>
    <property type="evidence" value="ECO:0007669"/>
    <property type="project" value="InterPro"/>
</dbReference>
<evidence type="ECO:0000256" key="7">
    <source>
        <dbReference type="ARBA" id="ARBA00023288"/>
    </source>
</evidence>
<evidence type="ECO:0000256" key="10">
    <source>
        <dbReference type="SAM" id="MobiDB-lite"/>
    </source>
</evidence>
<keyword evidence="11" id="KW-1185">Reference proteome</keyword>
<feature type="compositionally biased region" description="Low complexity" evidence="10">
    <location>
        <begin position="220"/>
        <end position="232"/>
    </location>
</feature>
<dbReference type="GO" id="GO:0005886">
    <property type="term" value="C:plasma membrane"/>
    <property type="evidence" value="ECO:0007669"/>
    <property type="project" value="UniProtKB-SubCell"/>
</dbReference>
<dbReference type="WBParaSite" id="PSAMB.scaffold3150size19460.g20611.t1">
    <property type="protein sequence ID" value="PSAMB.scaffold3150size19460.g20611.t1"/>
    <property type="gene ID" value="PSAMB.scaffold3150size19460.g20611"/>
</dbReference>
<organism evidence="11 12">
    <name type="scientific">Plectus sambesii</name>
    <dbReference type="NCBI Taxonomy" id="2011161"/>
    <lineage>
        <taxon>Eukaryota</taxon>
        <taxon>Metazoa</taxon>
        <taxon>Ecdysozoa</taxon>
        <taxon>Nematoda</taxon>
        <taxon>Chromadorea</taxon>
        <taxon>Plectida</taxon>
        <taxon>Plectina</taxon>
        <taxon>Plectoidea</taxon>
        <taxon>Plectidae</taxon>
        <taxon>Plectus</taxon>
    </lineage>
</organism>
<feature type="region of interest" description="Disordered" evidence="10">
    <location>
        <begin position="1"/>
        <end position="29"/>
    </location>
</feature>
<evidence type="ECO:0000256" key="2">
    <source>
        <dbReference type="ARBA" id="ARBA00022475"/>
    </source>
</evidence>
<dbReference type="AlphaFoldDB" id="A0A914W703"/>
<keyword evidence="8" id="KW-0636">Prenylation</keyword>
<dbReference type="InterPro" id="IPR052236">
    <property type="entry name" value="Small_GTPase_RasD"/>
</dbReference>
<dbReference type="Pfam" id="PF00071">
    <property type="entry name" value="Ras"/>
    <property type="match status" value="1"/>
</dbReference>
<keyword evidence="6" id="KW-0472">Membrane</keyword>
<evidence type="ECO:0000313" key="11">
    <source>
        <dbReference type="Proteomes" id="UP000887566"/>
    </source>
</evidence>
<dbReference type="Proteomes" id="UP000887566">
    <property type="component" value="Unplaced"/>
</dbReference>
<evidence type="ECO:0000313" key="12">
    <source>
        <dbReference type="WBParaSite" id="PSAMB.scaffold3150size19460.g20611.t1"/>
    </source>
</evidence>
<dbReference type="NCBIfam" id="TIGR00231">
    <property type="entry name" value="small_GTP"/>
    <property type="match status" value="1"/>
</dbReference>
<dbReference type="SMART" id="SM00173">
    <property type="entry name" value="RAS"/>
    <property type="match status" value="1"/>
</dbReference>
<dbReference type="PRINTS" id="PR00449">
    <property type="entry name" value="RASTRNSFRMNG"/>
</dbReference>
<dbReference type="InterPro" id="IPR001806">
    <property type="entry name" value="Small_GTPase"/>
</dbReference>
<keyword evidence="5" id="KW-0342">GTP-binding</keyword>
<keyword evidence="4" id="KW-0547">Nucleotide-binding</keyword>
<reference evidence="12" key="1">
    <citation type="submission" date="2022-11" db="UniProtKB">
        <authorList>
            <consortium name="WormBaseParasite"/>
        </authorList>
    </citation>
    <scope>IDENTIFICATION</scope>
</reference>
<dbReference type="SMART" id="SM00174">
    <property type="entry name" value="RHO"/>
    <property type="match status" value="1"/>
</dbReference>
<dbReference type="InterPro" id="IPR005225">
    <property type="entry name" value="Small_GTP-bd"/>
</dbReference>
<dbReference type="SUPFAM" id="SSF52540">
    <property type="entry name" value="P-loop containing nucleoside triphosphate hydrolases"/>
    <property type="match status" value="1"/>
</dbReference>
<feature type="compositionally biased region" description="Gly residues" evidence="10">
    <location>
        <begin position="1"/>
        <end position="14"/>
    </location>
</feature>
<dbReference type="PANTHER" id="PTHR46149:SF7">
    <property type="entry name" value="GTP-BINDING PROTEIN DI-RAS2"/>
    <property type="match status" value="1"/>
</dbReference>
<comment type="similarity">
    <text evidence="9">Belongs to the small GTPase superfamily. RasD family.</text>
</comment>
<protein>
    <submittedName>
        <fullName evidence="12">Uncharacterized protein</fullName>
    </submittedName>
</protein>
<evidence type="ECO:0000256" key="4">
    <source>
        <dbReference type="ARBA" id="ARBA00022741"/>
    </source>
</evidence>
<evidence type="ECO:0000256" key="5">
    <source>
        <dbReference type="ARBA" id="ARBA00023134"/>
    </source>
</evidence>
<name>A0A914W703_9BILA</name>
<sequence length="297" mass="32647">MSGNEVDGGSGGGLHRNRPASARAPPRPPEEAVSVRFRLRLVVLGQGSVGKTAVLQRFLDDTFSEQHRETVEDLHSRIYRINGVKLLAEMLDTAGNLSFPAMRRISIANASGFLLVYSIADKESFDTVQTIVEEICQVRKADLDRVPIVIVGNMVDLTEARRISASYVTQWLIEHPGNLTRVSHMEVSAKTGYQVKDAFREVIRLSGVLDELAAIVAASTPESTPSATATPTGEERSRRRFSFNRPLFGRSRSLAVVDNDSLPSATRSPNKSSGKVKRHRTRSTAGQDDECEDCKIQ</sequence>